<gene>
    <name evidence="2" type="ORF">SAMN05216217_101288</name>
</gene>
<evidence type="ECO:0000256" key="1">
    <source>
        <dbReference type="SAM" id="MobiDB-lite"/>
    </source>
</evidence>
<dbReference type="Proteomes" id="UP000243629">
    <property type="component" value="Unassembled WGS sequence"/>
</dbReference>
<protein>
    <recommendedName>
        <fullName evidence="4">DUF2066 domain-containing protein</fullName>
    </recommendedName>
</protein>
<dbReference type="STRING" id="1720063.SAMN05216217_101288"/>
<organism evidence="2 3">
    <name type="scientific">Halopseudomonas yangmingensis</name>
    <dbReference type="NCBI Taxonomy" id="1720063"/>
    <lineage>
        <taxon>Bacteria</taxon>
        <taxon>Pseudomonadati</taxon>
        <taxon>Pseudomonadota</taxon>
        <taxon>Gammaproteobacteria</taxon>
        <taxon>Pseudomonadales</taxon>
        <taxon>Pseudomonadaceae</taxon>
        <taxon>Halopseudomonas</taxon>
    </lineage>
</organism>
<name>A0A1I4NG44_9GAMM</name>
<dbReference type="AlphaFoldDB" id="A0A1I4NG44"/>
<evidence type="ECO:0008006" key="4">
    <source>
        <dbReference type="Google" id="ProtNLM"/>
    </source>
</evidence>
<dbReference type="Pfam" id="PF09839">
    <property type="entry name" value="DUF2066"/>
    <property type="match status" value="1"/>
</dbReference>
<dbReference type="EMBL" id="FOUI01000001">
    <property type="protein sequence ID" value="SFM14356.1"/>
    <property type="molecule type" value="Genomic_DNA"/>
</dbReference>
<sequence length="377" mass="41233">MPRLTFYPSLIRSLYLPVLFAFSLVLLWPVSVQAEVLRNLYQAELAADAAADRQQQLRTALLEVLGRLAGSKAVGERLLADENPEAMLRRSSTTDDGVQRVEFEPLLVNGILHRAGIPMLGRNRPAALVWAVQSGVLGDEWLPGDGDWLTLLQQAAARRGVALALPLGDLQDRALVDEQSIRKADQTVLREASQRYAADGVLVLGLSAPGQAAQLDWHFWLGGSTRNGRLRGDDPAALADQLMLALADEIIAQYAVSTDASSAEGHWLLQVEGLRSLDDYAGLMRTLSQLGSEQAPRLVYIRGDQVRVALEFPGSLSQLQRLLALDHRLRPLSVDEEPLTTSLDDSTDAEQDGQSAIEDASPQPDSAQGPLLRFQWR</sequence>
<reference evidence="3" key="1">
    <citation type="submission" date="2016-10" db="EMBL/GenBank/DDBJ databases">
        <authorList>
            <person name="Varghese N."/>
            <person name="Submissions S."/>
        </authorList>
    </citation>
    <scope>NUCLEOTIDE SEQUENCE [LARGE SCALE GENOMIC DNA]</scope>
    <source>
        <strain evidence="3">DSM 24213</strain>
    </source>
</reference>
<dbReference type="InterPro" id="IPR018642">
    <property type="entry name" value="DUF2066"/>
</dbReference>
<feature type="region of interest" description="Disordered" evidence="1">
    <location>
        <begin position="336"/>
        <end position="377"/>
    </location>
</feature>
<accession>A0A1I4NG44</accession>
<proteinExistence type="predicted"/>
<evidence type="ECO:0000313" key="2">
    <source>
        <dbReference type="EMBL" id="SFM14356.1"/>
    </source>
</evidence>
<dbReference type="RefSeq" id="WP_177197186.1">
    <property type="nucleotide sequence ID" value="NZ_FOUI01000001.1"/>
</dbReference>
<evidence type="ECO:0000313" key="3">
    <source>
        <dbReference type="Proteomes" id="UP000243629"/>
    </source>
</evidence>
<keyword evidence="3" id="KW-1185">Reference proteome</keyword>